<dbReference type="EMBL" id="BMAC01000482">
    <property type="protein sequence ID" value="GFP97321.1"/>
    <property type="molecule type" value="Genomic_DNA"/>
</dbReference>
<dbReference type="OrthoDB" id="10249562at2759"/>
<dbReference type="GO" id="GO:0003676">
    <property type="term" value="F:nucleic acid binding"/>
    <property type="evidence" value="ECO:0007669"/>
    <property type="project" value="InterPro"/>
</dbReference>
<keyword evidence="1" id="KW-0255">Endonuclease</keyword>
<dbReference type="AlphaFoldDB" id="A0A830CSG8"/>
<evidence type="ECO:0000313" key="1">
    <source>
        <dbReference type="EMBL" id="GFP97321.1"/>
    </source>
</evidence>
<proteinExistence type="predicted"/>
<keyword evidence="2" id="KW-1185">Reference proteome</keyword>
<protein>
    <submittedName>
        <fullName evidence="1">tRNA-splicing endonuclease subunit sen2-1</fullName>
    </submittedName>
</protein>
<dbReference type="GO" id="GO:0000214">
    <property type="term" value="C:tRNA-intron endonuclease complex"/>
    <property type="evidence" value="ECO:0007669"/>
    <property type="project" value="TreeGrafter"/>
</dbReference>
<sequence length="211" mass="23947">MISKKADFPYLFKAYSHLRVKNWVVGLGFSTVSTFLPIDIIRPALVHSEYAVLVLSGKDGCRNSRLKAWSDFHYTSVAKTLLVLHISNKSHSAVCSSCLECYCVDERIWIVSLLVLSTSRYLKKSLPSSAVRRTMYMDPPRNVKTFKYNIQSQQPIFSSGSSSIDQTHHPLHYIRSFSHNKSSAHLEDLSLSSYLKPKDTDHDTEISIFNA</sequence>
<accession>A0A830CSG8</accession>
<dbReference type="InterPro" id="IPR011856">
    <property type="entry name" value="tRNA_endonuc-like_dom_sf"/>
</dbReference>
<organism evidence="1 2">
    <name type="scientific">Phtheirospermum japonicum</name>
    <dbReference type="NCBI Taxonomy" id="374723"/>
    <lineage>
        <taxon>Eukaryota</taxon>
        <taxon>Viridiplantae</taxon>
        <taxon>Streptophyta</taxon>
        <taxon>Embryophyta</taxon>
        <taxon>Tracheophyta</taxon>
        <taxon>Spermatophyta</taxon>
        <taxon>Magnoliopsida</taxon>
        <taxon>eudicotyledons</taxon>
        <taxon>Gunneridae</taxon>
        <taxon>Pentapetalae</taxon>
        <taxon>asterids</taxon>
        <taxon>lamiids</taxon>
        <taxon>Lamiales</taxon>
        <taxon>Orobanchaceae</taxon>
        <taxon>Orobanchaceae incertae sedis</taxon>
        <taxon>Phtheirospermum</taxon>
    </lineage>
</organism>
<dbReference type="Proteomes" id="UP000653305">
    <property type="component" value="Unassembled WGS sequence"/>
</dbReference>
<evidence type="ECO:0000313" key="2">
    <source>
        <dbReference type="Proteomes" id="UP000653305"/>
    </source>
</evidence>
<dbReference type="Gene3D" id="3.40.1350.10">
    <property type="match status" value="1"/>
</dbReference>
<keyword evidence="1" id="KW-0540">Nuclease</keyword>
<dbReference type="PANTHER" id="PTHR21227">
    <property type="entry name" value="TRNA-SPLICING ENDONUCLEASE SUBUNIT SEN2"/>
    <property type="match status" value="1"/>
</dbReference>
<gene>
    <name evidence="1" type="ORF">PHJA_001876200</name>
</gene>
<dbReference type="GO" id="GO:0000213">
    <property type="term" value="F:tRNA-intron lyase activity"/>
    <property type="evidence" value="ECO:0007669"/>
    <property type="project" value="InterPro"/>
</dbReference>
<dbReference type="PANTHER" id="PTHR21227:SF0">
    <property type="entry name" value="TRNA-SPLICING ENDONUCLEASE SUBUNIT SEN2"/>
    <property type="match status" value="1"/>
</dbReference>
<dbReference type="GO" id="GO:0005737">
    <property type="term" value="C:cytoplasm"/>
    <property type="evidence" value="ECO:0007669"/>
    <property type="project" value="TreeGrafter"/>
</dbReference>
<keyword evidence="1" id="KW-0378">Hydrolase</keyword>
<dbReference type="InterPro" id="IPR006676">
    <property type="entry name" value="tRNA_splic"/>
</dbReference>
<comment type="caution">
    <text evidence="1">The sequence shown here is derived from an EMBL/GenBank/DDBJ whole genome shotgun (WGS) entry which is preliminary data.</text>
</comment>
<reference evidence="1" key="1">
    <citation type="submission" date="2020-07" db="EMBL/GenBank/DDBJ databases">
        <title>Ethylene signaling mediates host invasion by parasitic plants.</title>
        <authorList>
            <person name="Yoshida S."/>
        </authorList>
    </citation>
    <scope>NUCLEOTIDE SEQUENCE</scope>
    <source>
        <strain evidence="1">Okayama</strain>
    </source>
</reference>
<dbReference type="GO" id="GO:0000379">
    <property type="term" value="P:tRNA-type intron splice site recognition and cleavage"/>
    <property type="evidence" value="ECO:0007669"/>
    <property type="project" value="TreeGrafter"/>
</dbReference>
<name>A0A830CSG8_9LAMI</name>